<evidence type="ECO:0000256" key="3">
    <source>
        <dbReference type="SAM" id="Phobius"/>
    </source>
</evidence>
<dbReference type="RefSeq" id="WP_078788187.1">
    <property type="nucleotide sequence ID" value="NZ_FMTO01000019.1"/>
</dbReference>
<feature type="transmembrane region" description="Helical" evidence="3">
    <location>
        <begin position="169"/>
        <end position="188"/>
    </location>
</feature>
<feature type="transmembrane region" description="Helical" evidence="3">
    <location>
        <begin position="102"/>
        <end position="122"/>
    </location>
</feature>
<dbReference type="EMBL" id="FUXA01000020">
    <property type="protein sequence ID" value="SKA03328.1"/>
    <property type="molecule type" value="Genomic_DNA"/>
</dbReference>
<dbReference type="SUPFAM" id="SSF53474">
    <property type="entry name" value="alpha/beta-Hydrolases"/>
    <property type="match status" value="1"/>
</dbReference>
<accession>A0A1T4QJ76</accession>
<comment type="similarity">
    <text evidence="1">Belongs to the peptidase S33 family.</text>
</comment>
<name>A0A1T4QJ76_9FIRM</name>
<keyword evidence="3" id="KW-1133">Transmembrane helix</keyword>
<dbReference type="Gene3D" id="3.40.50.1820">
    <property type="entry name" value="alpha/beta hydrolase"/>
    <property type="match status" value="1"/>
</dbReference>
<dbReference type="InterPro" id="IPR050266">
    <property type="entry name" value="AB_hydrolase_sf"/>
</dbReference>
<evidence type="ECO:0000313" key="5">
    <source>
        <dbReference type="EMBL" id="SKA03328.1"/>
    </source>
</evidence>
<feature type="transmembrane region" description="Helical" evidence="3">
    <location>
        <begin position="6"/>
        <end position="23"/>
    </location>
</feature>
<dbReference type="Pfam" id="PF00561">
    <property type="entry name" value="Abhydrolase_1"/>
    <property type="match status" value="1"/>
</dbReference>
<dbReference type="PANTHER" id="PTHR43798">
    <property type="entry name" value="MONOACYLGLYCEROL LIPASE"/>
    <property type="match status" value="1"/>
</dbReference>
<feature type="transmembrane region" description="Helical" evidence="3">
    <location>
        <begin position="128"/>
        <end position="148"/>
    </location>
</feature>
<keyword evidence="3" id="KW-0472">Membrane</keyword>
<dbReference type="InterPro" id="IPR002410">
    <property type="entry name" value="Peptidase_S33"/>
</dbReference>
<dbReference type="OrthoDB" id="53505at2"/>
<dbReference type="AlphaFoldDB" id="A0A1T4QJ76"/>
<proteinExistence type="inferred from homology"/>
<dbReference type="Proteomes" id="UP000189857">
    <property type="component" value="Unassembled WGS sequence"/>
</dbReference>
<gene>
    <name evidence="5" type="ORF">SAMN02745110_02401</name>
</gene>
<evidence type="ECO:0000256" key="1">
    <source>
        <dbReference type="ARBA" id="ARBA00010088"/>
    </source>
</evidence>
<dbReference type="GO" id="GO:0016020">
    <property type="term" value="C:membrane"/>
    <property type="evidence" value="ECO:0007669"/>
    <property type="project" value="TreeGrafter"/>
</dbReference>
<dbReference type="GO" id="GO:0006508">
    <property type="term" value="P:proteolysis"/>
    <property type="evidence" value="ECO:0007669"/>
    <property type="project" value="InterPro"/>
</dbReference>
<evidence type="ECO:0000313" key="6">
    <source>
        <dbReference type="Proteomes" id="UP000189857"/>
    </source>
</evidence>
<feature type="transmembrane region" description="Helical" evidence="3">
    <location>
        <begin position="72"/>
        <end position="90"/>
    </location>
</feature>
<keyword evidence="3" id="KW-0812">Transmembrane</keyword>
<dbReference type="InterPro" id="IPR029058">
    <property type="entry name" value="AB_hydrolase_fold"/>
</dbReference>
<feature type="domain" description="AB hydrolase-1" evidence="4">
    <location>
        <begin position="229"/>
        <end position="500"/>
    </location>
</feature>
<dbReference type="PANTHER" id="PTHR43798:SF33">
    <property type="entry name" value="HYDROLASE, PUTATIVE (AFU_ORTHOLOGUE AFUA_2G14860)-RELATED"/>
    <property type="match status" value="1"/>
</dbReference>
<dbReference type="InterPro" id="IPR000073">
    <property type="entry name" value="AB_hydrolase_1"/>
</dbReference>
<keyword evidence="6" id="KW-1185">Reference proteome</keyword>
<sequence length="514" mass="58668">MNFGFSYVGLIFIAMLIIPNIIWTKHKPEGYDEHSKNENKFLQIMERIGEAFILVLILIFKDCNVRIHSLWLGWLIIAFIFMIIYELFWVRYFKSEKRLEDMYSSFGGFTMAGASLPFFAIISLGIYASNIFIIISAIIFGIGHIGIHRAHKREIFGNNSKRKGRIVKAILLTPVYIIVLAIIGIVAVRNYNFFVCYIDTDNGVDDSKYIDINGQEQFITIRGRDVSNPVIIYLHGGPGSPDSAMTYKFTNELIEDYTVVCWDQRGCGRTYVKNKDIDEKNETVTFDQALSDLDVLTGYLKDRFGKDKIIIMGHSYGSILGSTYTYEHPENVAAYIGIGQFVNFDSSTEYEYKDALEKAKAAGDDTTKLTNAYEAYQREKTVDASSKISEYAAKYHKAPRQKSTILAAVFSPTLSSEDVLWYKNVLSYERFMKYCGKLMDYTQNVNLRESQTHYDVPVLFVSGECDWNCAVPDMVDYANLIGAKYELIEGCGHYAHDDAPEKFAKIVKDFLKEH</sequence>
<reference evidence="5 6" key="1">
    <citation type="submission" date="2017-02" db="EMBL/GenBank/DDBJ databases">
        <authorList>
            <person name="Peterson S.W."/>
        </authorList>
    </citation>
    <scope>NUCLEOTIDE SEQUENCE [LARGE SCALE GENOMIC DNA]</scope>
    <source>
        <strain evidence="5 6">ATCC 17233</strain>
    </source>
</reference>
<protein>
    <submittedName>
        <fullName evidence="5">Pimeloyl-ACP methyl ester carboxylesterase</fullName>
    </submittedName>
</protein>
<dbReference type="GO" id="GO:0004177">
    <property type="term" value="F:aminopeptidase activity"/>
    <property type="evidence" value="ECO:0007669"/>
    <property type="project" value="UniProtKB-EC"/>
</dbReference>
<evidence type="ECO:0000259" key="4">
    <source>
        <dbReference type="Pfam" id="PF00561"/>
    </source>
</evidence>
<dbReference type="PRINTS" id="PR00793">
    <property type="entry name" value="PROAMNOPTASE"/>
</dbReference>
<evidence type="ECO:0000256" key="2">
    <source>
        <dbReference type="ARBA" id="ARBA00022801"/>
    </source>
</evidence>
<keyword evidence="2" id="KW-0378">Hydrolase</keyword>
<organism evidence="5 6">
    <name type="scientific">Eubacterium ruminantium</name>
    <dbReference type="NCBI Taxonomy" id="42322"/>
    <lineage>
        <taxon>Bacteria</taxon>
        <taxon>Bacillati</taxon>
        <taxon>Bacillota</taxon>
        <taxon>Clostridia</taxon>
        <taxon>Eubacteriales</taxon>
        <taxon>Eubacteriaceae</taxon>
        <taxon>Eubacterium</taxon>
    </lineage>
</organism>